<evidence type="ECO:0000313" key="3">
    <source>
        <dbReference type="EMBL" id="CAG2193032.1"/>
    </source>
</evidence>
<dbReference type="InterPro" id="IPR002110">
    <property type="entry name" value="Ankyrin_rpt"/>
</dbReference>
<proteinExistence type="predicted"/>
<keyword evidence="2" id="KW-0812">Transmembrane</keyword>
<dbReference type="Pfam" id="PF00023">
    <property type="entry name" value="Ank"/>
    <property type="match status" value="1"/>
</dbReference>
<dbReference type="SUPFAM" id="SSF48403">
    <property type="entry name" value="Ankyrin repeat"/>
    <property type="match status" value="1"/>
</dbReference>
<keyword evidence="2" id="KW-1133">Transmembrane helix</keyword>
<sequence length="163" mass="18740">MSLVRLACEHGSSNVFKLLLKQGAGVNEKDKDGRYLLFVSMCKGFDDISECLVLKGTPIARSNEDKFQALDSVFNKFKRKQREKKDTKGTIRNERLLSLLISKGYTDNVLIPNAFNLYNWQVSDRLRKQLNKKKLRIRSLVLSGILYSLYCYVCLCVILCCLF</sequence>
<keyword evidence="2" id="KW-0472">Membrane</keyword>
<keyword evidence="1" id="KW-0040">ANK repeat</keyword>
<comment type="caution">
    <text evidence="3">The sequence shown here is derived from an EMBL/GenBank/DDBJ whole genome shotgun (WGS) entry which is preliminary data.</text>
</comment>
<dbReference type="EMBL" id="CAJPWZ010000458">
    <property type="protein sequence ID" value="CAG2193032.1"/>
    <property type="molecule type" value="Genomic_DNA"/>
</dbReference>
<reference evidence="3" key="1">
    <citation type="submission" date="2021-03" db="EMBL/GenBank/DDBJ databases">
        <authorList>
            <person name="Bekaert M."/>
        </authorList>
    </citation>
    <scope>NUCLEOTIDE SEQUENCE</scope>
</reference>
<evidence type="ECO:0000256" key="1">
    <source>
        <dbReference type="PROSITE-ProRule" id="PRU00023"/>
    </source>
</evidence>
<feature type="repeat" description="ANK" evidence="1">
    <location>
        <begin position="1"/>
        <end position="31"/>
    </location>
</feature>
<name>A0A8S3QCZ7_MYTED</name>
<dbReference type="PROSITE" id="PS50088">
    <property type="entry name" value="ANK_REPEAT"/>
    <property type="match status" value="1"/>
</dbReference>
<evidence type="ECO:0000256" key="2">
    <source>
        <dbReference type="SAM" id="Phobius"/>
    </source>
</evidence>
<dbReference type="AlphaFoldDB" id="A0A8S3QCZ7"/>
<organism evidence="3 4">
    <name type="scientific">Mytilus edulis</name>
    <name type="common">Blue mussel</name>
    <dbReference type="NCBI Taxonomy" id="6550"/>
    <lineage>
        <taxon>Eukaryota</taxon>
        <taxon>Metazoa</taxon>
        <taxon>Spiralia</taxon>
        <taxon>Lophotrochozoa</taxon>
        <taxon>Mollusca</taxon>
        <taxon>Bivalvia</taxon>
        <taxon>Autobranchia</taxon>
        <taxon>Pteriomorphia</taxon>
        <taxon>Mytilida</taxon>
        <taxon>Mytiloidea</taxon>
        <taxon>Mytilidae</taxon>
        <taxon>Mytilinae</taxon>
        <taxon>Mytilus</taxon>
    </lineage>
</organism>
<dbReference type="Gene3D" id="1.25.40.20">
    <property type="entry name" value="Ankyrin repeat-containing domain"/>
    <property type="match status" value="1"/>
</dbReference>
<accession>A0A8S3QCZ7</accession>
<evidence type="ECO:0000313" key="4">
    <source>
        <dbReference type="Proteomes" id="UP000683360"/>
    </source>
</evidence>
<keyword evidence="4" id="KW-1185">Reference proteome</keyword>
<gene>
    <name evidence="3" type="ORF">MEDL_8056</name>
</gene>
<feature type="transmembrane region" description="Helical" evidence="2">
    <location>
        <begin position="140"/>
        <end position="162"/>
    </location>
</feature>
<protein>
    <submittedName>
        <fullName evidence="3">Uncharacterized protein</fullName>
    </submittedName>
</protein>
<dbReference type="InterPro" id="IPR036770">
    <property type="entry name" value="Ankyrin_rpt-contain_sf"/>
</dbReference>
<dbReference type="Proteomes" id="UP000683360">
    <property type="component" value="Unassembled WGS sequence"/>
</dbReference>
<dbReference type="PROSITE" id="PS50297">
    <property type="entry name" value="ANK_REP_REGION"/>
    <property type="match status" value="1"/>
</dbReference>